<comment type="caution">
    <text evidence="1">The sequence shown here is derived from an EMBL/GenBank/DDBJ whole genome shotgun (WGS) entry which is preliminary data.</text>
</comment>
<proteinExistence type="predicted"/>
<dbReference type="Proteomes" id="UP001497535">
    <property type="component" value="Unassembled WGS sequence"/>
</dbReference>
<organism evidence="1 2">
    <name type="scientific">Meloidogyne enterolobii</name>
    <name type="common">Root-knot nematode worm</name>
    <name type="synonym">Meloidogyne mayaguensis</name>
    <dbReference type="NCBI Taxonomy" id="390850"/>
    <lineage>
        <taxon>Eukaryota</taxon>
        <taxon>Metazoa</taxon>
        <taxon>Ecdysozoa</taxon>
        <taxon>Nematoda</taxon>
        <taxon>Chromadorea</taxon>
        <taxon>Rhabditida</taxon>
        <taxon>Tylenchina</taxon>
        <taxon>Tylenchomorpha</taxon>
        <taxon>Tylenchoidea</taxon>
        <taxon>Meloidogynidae</taxon>
        <taxon>Meloidogyninae</taxon>
        <taxon>Meloidogyne</taxon>
    </lineage>
</organism>
<gene>
    <name evidence="1" type="ORF">MENTE1834_LOCUS24942</name>
</gene>
<evidence type="ECO:0000313" key="2">
    <source>
        <dbReference type="Proteomes" id="UP001497535"/>
    </source>
</evidence>
<evidence type="ECO:0000313" key="1">
    <source>
        <dbReference type="EMBL" id="CAK5077918.1"/>
    </source>
</evidence>
<sequence length="155" mass="17463">MCLFEWRIFAVTGFKKSVDGCFGKICTLGSVVSFLMLIAQRFDVSRFDGKTYFSTPFDFELIVQPNSKYYLVESVAKSVDSFTEMKIGEFYKVKCVLITVFMPYDKTKVCAIVGDLKGHRGDLYVSGEALAEKIGNGKEYNQVVLSKCFVNINGF</sequence>
<reference evidence="1" key="1">
    <citation type="submission" date="2023-11" db="EMBL/GenBank/DDBJ databases">
        <authorList>
            <person name="Poullet M."/>
        </authorList>
    </citation>
    <scope>NUCLEOTIDE SEQUENCE</scope>
    <source>
        <strain evidence="1">E1834</strain>
    </source>
</reference>
<dbReference type="EMBL" id="CAVMJV010000034">
    <property type="protein sequence ID" value="CAK5077918.1"/>
    <property type="molecule type" value="Genomic_DNA"/>
</dbReference>
<protein>
    <submittedName>
        <fullName evidence="1">Uncharacterized protein</fullName>
    </submittedName>
</protein>
<accession>A0ACB0ZHU2</accession>
<name>A0ACB0ZHU2_MELEN</name>
<keyword evidence="2" id="KW-1185">Reference proteome</keyword>